<dbReference type="Gene3D" id="3.30.1330.70">
    <property type="entry name" value="Holliday junction resolvase RusA"/>
    <property type="match status" value="1"/>
</dbReference>
<reference evidence="2" key="2">
    <citation type="submission" date="2020-06" db="EMBL/GenBank/DDBJ databases">
        <authorList>
            <person name="Dong N."/>
        </authorList>
    </citation>
    <scope>NUCLEOTIDE SEQUENCE</scope>
    <source>
        <strain evidence="2">DF46-2-2</strain>
    </source>
</reference>
<dbReference type="STRING" id="1697053.AKN87_01775"/>
<evidence type="ECO:0000313" key="3">
    <source>
        <dbReference type="Proteomes" id="UP000063953"/>
    </source>
</evidence>
<reference evidence="2" key="3">
    <citation type="journal article" date="2022" name="Sci. Total Environ.">
        <title>Prevalence, transmission, and molecular epidemiology of tet(X)-positive bacteria among humans, animals, and environmental niches in China: An epidemiological, and genomic-based study.</title>
        <authorList>
            <person name="Dong N."/>
            <person name="Zeng Y."/>
            <person name="Cai C."/>
            <person name="Sun C."/>
            <person name="Lu J."/>
            <person name="Liu C."/>
            <person name="Zhou H."/>
            <person name="Sun Q."/>
            <person name="Shu L."/>
            <person name="Wang H."/>
            <person name="Wang Y."/>
            <person name="Wang S."/>
            <person name="Wu C."/>
            <person name="Chan E.W."/>
            <person name="Chen G."/>
            <person name="Shen Z."/>
            <person name="Chen S."/>
            <person name="Zhang R."/>
        </authorList>
    </citation>
    <scope>NUCLEOTIDE SEQUENCE</scope>
    <source>
        <strain evidence="2">DF46-2-2</strain>
    </source>
</reference>
<dbReference type="EMBL" id="CP012365">
    <property type="protein sequence ID" value="AKX60461.1"/>
    <property type="molecule type" value="Genomic_DNA"/>
</dbReference>
<keyword evidence="3" id="KW-1185">Reference proteome</keyword>
<sequence length="115" mass="13046">MIYLELPWPPRELSPNHRAHYQAKARAVKSYRRLCMAFAYNARQELPAGKLLMKIEFCPPDRRARDDDNMLASFKAGRDGIADGLKVNDNRFATQFEVGEPVKGGLVKVLIEVVS</sequence>
<organism evidence="1 3">
    <name type="scientific">Thiopseudomonas alkaliphila</name>
    <dbReference type="NCBI Taxonomy" id="1697053"/>
    <lineage>
        <taxon>Bacteria</taxon>
        <taxon>Pseudomonadati</taxon>
        <taxon>Pseudomonadota</taxon>
        <taxon>Gammaproteobacteria</taxon>
        <taxon>Pseudomonadales</taxon>
        <taxon>Pseudomonadaceae</taxon>
        <taxon>Thiopseudomonas</taxon>
    </lineage>
</organism>
<dbReference type="KEGG" id="pbb:AKN87_01775"/>
<reference evidence="1 3" key="1">
    <citation type="journal article" date="2015" name="Genome Announc.">
        <title>Genome Sequences of Oblitimonas alkaliphila gen. nov. sp. nov. (Proposed), a Novel Bacterium of the Pseudomonadaceae Family.</title>
        <authorList>
            <person name="Lauer A.C."/>
            <person name="Nicholson A.C."/>
            <person name="Humrighouse B.W."/>
            <person name="Emery B."/>
            <person name="Drobish A."/>
            <person name="Juieng P."/>
            <person name="Loparev V."/>
            <person name="McQuiston J.R."/>
        </authorList>
    </citation>
    <scope>NUCLEOTIDE SEQUENCE [LARGE SCALE GENOMIC DNA]</scope>
    <source>
        <strain evidence="1 3">E5571</strain>
    </source>
</reference>
<dbReference type="GO" id="GO:0000287">
    <property type="term" value="F:magnesium ion binding"/>
    <property type="evidence" value="ECO:0007669"/>
    <property type="project" value="InterPro"/>
</dbReference>
<dbReference type="RefSeq" id="WP_064496065.1">
    <property type="nucleotide sequence ID" value="NZ_CP012358.1"/>
</dbReference>
<dbReference type="GO" id="GO:0006310">
    <property type="term" value="P:DNA recombination"/>
    <property type="evidence" value="ECO:0007669"/>
    <property type="project" value="InterPro"/>
</dbReference>
<dbReference type="EMBL" id="JACANB010000008">
    <property type="protein sequence ID" value="MDM1697108.1"/>
    <property type="molecule type" value="Genomic_DNA"/>
</dbReference>
<proteinExistence type="predicted"/>
<evidence type="ECO:0000313" key="1">
    <source>
        <dbReference type="EMBL" id="AKX60461.1"/>
    </source>
</evidence>
<evidence type="ECO:0000313" key="2">
    <source>
        <dbReference type="EMBL" id="MDM1697108.1"/>
    </source>
</evidence>
<name>A0A0K1XGJ9_9GAMM</name>
<dbReference type="GO" id="GO:0006281">
    <property type="term" value="P:DNA repair"/>
    <property type="evidence" value="ECO:0007669"/>
    <property type="project" value="InterPro"/>
</dbReference>
<dbReference type="GeneID" id="93982997"/>
<protein>
    <submittedName>
        <fullName evidence="1">Endodeoxyribonuclease RusA</fullName>
    </submittedName>
</protein>
<dbReference type="Proteomes" id="UP000063953">
    <property type="component" value="Chromosome"/>
</dbReference>
<dbReference type="SUPFAM" id="SSF103084">
    <property type="entry name" value="Holliday junction resolvase RusA"/>
    <property type="match status" value="1"/>
</dbReference>
<dbReference type="InterPro" id="IPR036614">
    <property type="entry name" value="RusA-like_sf"/>
</dbReference>
<dbReference type="AlphaFoldDB" id="A0A0K1XGJ9"/>
<dbReference type="Proteomes" id="UP001173465">
    <property type="component" value="Unassembled WGS sequence"/>
</dbReference>
<gene>
    <name evidence="1" type="ORF">AKN88_11385</name>
    <name evidence="2" type="ORF">HX099_10630</name>
</gene>
<accession>A0A0K1XGJ9</accession>